<reference evidence="2 3" key="1">
    <citation type="journal article" date="2010" name="PLoS ONE">
        <title>The genome sequence of the rumen methanogen Methanobrevibacter ruminantium reveals new possibilities for controlling ruminant methane emissions.</title>
        <authorList>
            <person name="Leahy S.C."/>
            <person name="Kelly W.J."/>
            <person name="Altermann E."/>
            <person name="Ronimus R.S."/>
            <person name="Yeoman C.J."/>
            <person name="Pacheco D.M."/>
            <person name="Li D."/>
            <person name="Kong Z."/>
            <person name="McTavish S."/>
            <person name="Sang C."/>
            <person name="Lambie S.C."/>
            <person name="Janssen P.H."/>
            <person name="Dey D."/>
            <person name="Attwood G.T."/>
        </authorList>
    </citation>
    <scope>NUCLEOTIDE SEQUENCE [LARGE SCALE GENOMIC DNA]</scope>
    <source>
        <strain evidence="3">ATCC 35063 / DSM 1093 / JCM 13430 / OCM 146 / M1</strain>
    </source>
</reference>
<dbReference type="HOGENOM" id="CLU_3148025_0_0_2"/>
<accession>D3E412</accession>
<dbReference type="AlphaFoldDB" id="D3E412"/>
<dbReference type="GeneID" id="55593066"/>
<dbReference type="RefSeq" id="WP_012956222.1">
    <property type="nucleotide sequence ID" value="NC_013790.1"/>
</dbReference>
<dbReference type="PATRIC" id="fig|634498.28.peg.1427"/>
<evidence type="ECO:0000313" key="3">
    <source>
        <dbReference type="Proteomes" id="UP000008680"/>
    </source>
</evidence>
<gene>
    <name evidence="2" type="ordered locus">mru_1423</name>
</gene>
<dbReference type="KEGG" id="mru:mru_1423"/>
<proteinExistence type="predicted"/>
<keyword evidence="1" id="KW-0812">Transmembrane</keyword>
<feature type="transmembrane region" description="Helical" evidence="1">
    <location>
        <begin position="6"/>
        <end position="39"/>
    </location>
</feature>
<dbReference type="Proteomes" id="UP000008680">
    <property type="component" value="Chromosome"/>
</dbReference>
<evidence type="ECO:0000256" key="1">
    <source>
        <dbReference type="SAM" id="Phobius"/>
    </source>
</evidence>
<name>D3E412_METRM</name>
<keyword evidence="1" id="KW-0472">Membrane</keyword>
<evidence type="ECO:0000313" key="2">
    <source>
        <dbReference type="EMBL" id="ADC47273.1"/>
    </source>
</evidence>
<protein>
    <submittedName>
        <fullName evidence="2">Uncharacterized protein</fullName>
    </submittedName>
</protein>
<organism evidence="2 3">
    <name type="scientific">Methanobrevibacter ruminantium (strain ATCC 35063 / DSM 1093 / JCM 13430 / OCM 146 / M1)</name>
    <name type="common">Methanobacterium ruminantium</name>
    <dbReference type="NCBI Taxonomy" id="634498"/>
    <lineage>
        <taxon>Archaea</taxon>
        <taxon>Methanobacteriati</taxon>
        <taxon>Methanobacteriota</taxon>
        <taxon>Methanomada group</taxon>
        <taxon>Methanobacteria</taxon>
        <taxon>Methanobacteriales</taxon>
        <taxon>Methanobacteriaceae</taxon>
        <taxon>Methanobrevibacter</taxon>
    </lineage>
</organism>
<keyword evidence="3" id="KW-1185">Reference proteome</keyword>
<keyword evidence="1" id="KW-1133">Transmembrane helix</keyword>
<dbReference type="EMBL" id="CP001719">
    <property type="protein sequence ID" value="ADC47273.1"/>
    <property type="molecule type" value="Genomic_DNA"/>
</dbReference>
<sequence>MEIDELITYLIIIAVVAILIKIFSWLLPIFVILAVAYVIYLYITENNA</sequence>